<dbReference type="GO" id="GO:0102264">
    <property type="term" value="F:tRNA-dihydrouridine20 synthase activity"/>
    <property type="evidence" value="ECO:0007669"/>
    <property type="project" value="UniProtKB-EC"/>
</dbReference>
<keyword evidence="5 9" id="KW-0819">tRNA processing</keyword>
<dbReference type="HAMAP" id="MF_02041">
    <property type="entry name" value="DusA_subfam"/>
    <property type="match status" value="1"/>
</dbReference>
<dbReference type="EC" id="1.3.1.91" evidence="9"/>
<feature type="binding site" evidence="9 12">
    <location>
        <begin position="230"/>
        <end position="232"/>
    </location>
    <ligand>
        <name>FMN</name>
        <dbReference type="ChEBI" id="CHEBI:58210"/>
    </ligand>
</feature>
<feature type="site" description="Interacts with tRNA; defines subfamily-specific binding signature" evidence="9">
    <location>
        <position position="318"/>
    </location>
</feature>
<feature type="active site" description="Proton donor" evidence="9 11">
    <location>
        <position position="119"/>
    </location>
</feature>
<dbReference type="NCBIfam" id="TIGR00742">
    <property type="entry name" value="yjbN"/>
    <property type="match status" value="1"/>
</dbReference>
<evidence type="ECO:0000313" key="15">
    <source>
        <dbReference type="Proteomes" id="UP000029640"/>
    </source>
</evidence>
<evidence type="ECO:0000313" key="14">
    <source>
        <dbReference type="EMBL" id="KGE05105.1"/>
    </source>
</evidence>
<evidence type="ECO:0000256" key="10">
    <source>
        <dbReference type="PIRNR" id="PIRNR006621"/>
    </source>
</evidence>
<dbReference type="HOGENOM" id="CLU_013299_2_1_6"/>
<keyword evidence="7 9" id="KW-0694">RNA-binding</keyword>
<dbReference type="STRING" id="1265313.HRUBRA_00307"/>
<feature type="binding site" evidence="9 12">
    <location>
        <begin position="252"/>
        <end position="253"/>
    </location>
    <ligand>
        <name>FMN</name>
        <dbReference type="ChEBI" id="CHEBI:58210"/>
    </ligand>
</feature>
<evidence type="ECO:0000256" key="5">
    <source>
        <dbReference type="ARBA" id="ARBA00022694"/>
    </source>
</evidence>
<feature type="domain" description="DUS-like FMN-binding" evidence="13">
    <location>
        <begin position="34"/>
        <end position="342"/>
    </location>
</feature>
<evidence type="ECO:0000256" key="8">
    <source>
        <dbReference type="ARBA" id="ARBA00023002"/>
    </source>
</evidence>
<feature type="binding site" evidence="9 12">
    <location>
        <position position="190"/>
    </location>
    <ligand>
        <name>FMN</name>
        <dbReference type="ChEBI" id="CHEBI:58210"/>
    </ligand>
</feature>
<dbReference type="eggNOG" id="COG0042">
    <property type="taxonomic scope" value="Bacteria"/>
</dbReference>
<evidence type="ECO:0000256" key="6">
    <source>
        <dbReference type="ARBA" id="ARBA00022857"/>
    </source>
</evidence>
<organism evidence="14 15">
    <name type="scientific">Pseudohaliea rubra DSM 19751</name>
    <dbReference type="NCBI Taxonomy" id="1265313"/>
    <lineage>
        <taxon>Bacteria</taxon>
        <taxon>Pseudomonadati</taxon>
        <taxon>Pseudomonadota</taxon>
        <taxon>Gammaproteobacteria</taxon>
        <taxon>Cellvibrionales</taxon>
        <taxon>Halieaceae</taxon>
        <taxon>Pseudohaliea</taxon>
    </lineage>
</organism>
<keyword evidence="15" id="KW-1185">Reference proteome</keyword>
<comment type="catalytic activity">
    <reaction evidence="9">
        <text>5,6-dihydrouridine(20) in tRNA + NAD(+) = uridine(20) in tRNA + NADH + H(+)</text>
        <dbReference type="Rhea" id="RHEA:53340"/>
        <dbReference type="Rhea" id="RHEA-COMP:13533"/>
        <dbReference type="Rhea" id="RHEA-COMP:13534"/>
        <dbReference type="ChEBI" id="CHEBI:15378"/>
        <dbReference type="ChEBI" id="CHEBI:57540"/>
        <dbReference type="ChEBI" id="CHEBI:57945"/>
        <dbReference type="ChEBI" id="CHEBI:65315"/>
        <dbReference type="ChEBI" id="CHEBI:74443"/>
        <dbReference type="EC" id="1.3.1.91"/>
    </reaction>
</comment>
<evidence type="ECO:0000259" key="13">
    <source>
        <dbReference type="Pfam" id="PF01207"/>
    </source>
</evidence>
<feature type="binding site" evidence="9 12">
    <location>
        <position position="89"/>
    </location>
    <ligand>
        <name>FMN</name>
        <dbReference type="ChEBI" id="CHEBI:58210"/>
    </ligand>
</feature>
<comment type="cofactor">
    <cofactor evidence="1 9 10 12">
        <name>FMN</name>
        <dbReference type="ChEBI" id="CHEBI:58210"/>
    </cofactor>
</comment>
<protein>
    <recommendedName>
        <fullName evidence="9">tRNA-dihydrouridine(20/20a) synthase</fullName>
        <ecNumber evidence="9">1.3.1.91</ecNumber>
    </recommendedName>
    <alternativeName>
        <fullName evidence="9">U20-specific dihydrouridine synthase</fullName>
        <shortName evidence="9">U20-specific Dus</shortName>
    </alternativeName>
    <alternativeName>
        <fullName evidence="9">tRNA-dihydrouridine synthase A</fullName>
    </alternativeName>
</protein>
<comment type="similarity">
    <text evidence="9">Belongs to the Dus family. DusA subfamily.</text>
</comment>
<accession>A0A095VUV6</accession>
<dbReference type="NCBIfam" id="NF008774">
    <property type="entry name" value="PRK11815.1"/>
    <property type="match status" value="1"/>
</dbReference>
<proteinExistence type="inferred from homology"/>
<dbReference type="PIRSF" id="PIRSF006621">
    <property type="entry name" value="Dus"/>
    <property type="match status" value="1"/>
</dbReference>
<keyword evidence="8 9" id="KW-0560">Oxidoreductase</keyword>
<dbReference type="PROSITE" id="PS01136">
    <property type="entry name" value="UPF0034"/>
    <property type="match status" value="1"/>
</dbReference>
<evidence type="ECO:0000256" key="9">
    <source>
        <dbReference type="HAMAP-Rule" id="MF_02041"/>
    </source>
</evidence>
<comment type="catalytic activity">
    <reaction evidence="9">
        <text>5,6-dihydrouridine(20a) in tRNA + NADP(+) = uridine(20a) in tRNA + NADPH + H(+)</text>
        <dbReference type="Rhea" id="RHEA:53344"/>
        <dbReference type="Rhea" id="RHEA-COMP:13535"/>
        <dbReference type="Rhea" id="RHEA-COMP:13536"/>
        <dbReference type="ChEBI" id="CHEBI:15378"/>
        <dbReference type="ChEBI" id="CHEBI:57783"/>
        <dbReference type="ChEBI" id="CHEBI:58349"/>
        <dbReference type="ChEBI" id="CHEBI:65315"/>
        <dbReference type="ChEBI" id="CHEBI:74443"/>
    </reaction>
</comment>
<evidence type="ECO:0000256" key="3">
    <source>
        <dbReference type="ARBA" id="ARBA00022630"/>
    </source>
</evidence>
<name>A0A095VUV6_9GAMM</name>
<evidence type="ECO:0000256" key="7">
    <source>
        <dbReference type="ARBA" id="ARBA00022884"/>
    </source>
</evidence>
<feature type="binding site" evidence="9 12">
    <location>
        <position position="158"/>
    </location>
    <ligand>
        <name>FMN</name>
        <dbReference type="ChEBI" id="CHEBI:58210"/>
    </ligand>
</feature>
<dbReference type="InterPro" id="IPR018517">
    <property type="entry name" value="tRNA_hU_synthase_CS"/>
</dbReference>
<keyword evidence="12" id="KW-0547">Nucleotide-binding</keyword>
<evidence type="ECO:0000256" key="4">
    <source>
        <dbReference type="ARBA" id="ARBA00022643"/>
    </source>
</evidence>
<dbReference type="Proteomes" id="UP000029640">
    <property type="component" value="Unassembled WGS sequence"/>
</dbReference>
<dbReference type="PANTHER" id="PTHR42907:SF1">
    <property type="entry name" value="FMN-LINKED OXIDOREDUCTASES SUPERFAMILY PROTEIN"/>
    <property type="match status" value="1"/>
</dbReference>
<dbReference type="Pfam" id="PF01207">
    <property type="entry name" value="Dus"/>
    <property type="match status" value="1"/>
</dbReference>
<feature type="site" description="Interacts with tRNA; defines subfamily-specific binding signature" evidence="9">
    <location>
        <position position="321"/>
    </location>
</feature>
<dbReference type="InterPro" id="IPR004653">
    <property type="entry name" value="DusA"/>
</dbReference>
<keyword evidence="6 9" id="KW-0521">NADP</keyword>
<dbReference type="PANTHER" id="PTHR42907">
    <property type="entry name" value="FMN-LINKED OXIDOREDUCTASES SUPERFAMILY PROTEIN"/>
    <property type="match status" value="1"/>
</dbReference>
<dbReference type="GO" id="GO:0102266">
    <property type="term" value="F:tRNA-dihydrouridine20a synthase activity"/>
    <property type="evidence" value="ECO:0007669"/>
    <property type="project" value="RHEA"/>
</dbReference>
<gene>
    <name evidence="9" type="primary">dusA</name>
    <name evidence="14" type="ORF">HRUBRA_00307</name>
</gene>
<keyword evidence="2 9" id="KW-0820">tRNA-binding</keyword>
<comment type="catalytic activity">
    <reaction evidence="9">
        <text>5,6-dihydrouridine(20) in tRNA + NADP(+) = uridine(20) in tRNA + NADPH + H(+)</text>
        <dbReference type="Rhea" id="RHEA:53336"/>
        <dbReference type="Rhea" id="RHEA-COMP:13533"/>
        <dbReference type="Rhea" id="RHEA-COMP:13534"/>
        <dbReference type="ChEBI" id="CHEBI:15378"/>
        <dbReference type="ChEBI" id="CHEBI:57783"/>
        <dbReference type="ChEBI" id="CHEBI:58349"/>
        <dbReference type="ChEBI" id="CHEBI:65315"/>
        <dbReference type="ChEBI" id="CHEBI:74443"/>
        <dbReference type="EC" id="1.3.1.91"/>
    </reaction>
</comment>
<dbReference type="PATRIC" id="fig|1265313.6.peg.307"/>
<evidence type="ECO:0000256" key="1">
    <source>
        <dbReference type="ARBA" id="ARBA00001917"/>
    </source>
</evidence>
<dbReference type="CDD" id="cd02801">
    <property type="entry name" value="DUS_like_FMN"/>
    <property type="match status" value="1"/>
</dbReference>
<evidence type="ECO:0000256" key="2">
    <source>
        <dbReference type="ARBA" id="ARBA00022555"/>
    </source>
</evidence>
<dbReference type="Gene3D" id="1.20.120.1460">
    <property type="match status" value="1"/>
</dbReference>
<keyword evidence="3 9" id="KW-0285">Flavoprotein</keyword>
<dbReference type="AlphaFoldDB" id="A0A095VUV6"/>
<sequence length="350" mass="38408">MRTRTEPACGILCTVNQLTDKPGPAATSWRFCTAPMMDWSDRHCRQFWRGLTRHARLYTEMVTTGALIHGDRERLLAFDPVVEHPVALQLGGSVPADLARCARFAEEAGYDEVNLNCGCPSDRVQNGAFGACLMAHPALVADCVRAMRDACTLPVTVKHRIGIDHMESYSEFRDFAGTVAEGGCDVFIVHARKAWLKGLSPKENREVPPLNYPWVHRLKTEFPALTIVLNGGIDSLAAGEHHLAAVDGVMLGRAAYQDPWQLARVDSTFFGAPDPAETPEQALLALFPYLERELAAGTPLNHVTRHVLGLFSGRPGARRFRRHLSEQAHRPGAGAHTLRAALDQLTPLAA</sequence>
<feature type="site" description="Interacts with tRNA" evidence="9">
    <location>
        <position position="205"/>
    </location>
</feature>
<feature type="binding site" evidence="9 12">
    <location>
        <begin position="35"/>
        <end position="37"/>
    </location>
    <ligand>
        <name>FMN</name>
        <dbReference type="ChEBI" id="CHEBI:58210"/>
    </ligand>
</feature>
<comment type="similarity">
    <text evidence="10">Belongs to the dus family.</text>
</comment>
<comment type="function">
    <text evidence="9">Catalyzes the synthesis of 5,6-dihydrouridine (D), a modified base found in the D-loop of most tRNAs, via the reduction of the C5-C6 double bond in target uridines. Specifically modifies U20 and U20a in tRNAs.</text>
</comment>
<comment type="catalytic activity">
    <reaction evidence="9">
        <text>5,6-dihydrouridine(20a) in tRNA + NAD(+) = uridine(20a) in tRNA + NADH + H(+)</text>
        <dbReference type="Rhea" id="RHEA:53348"/>
        <dbReference type="Rhea" id="RHEA-COMP:13535"/>
        <dbReference type="Rhea" id="RHEA-COMP:13536"/>
        <dbReference type="ChEBI" id="CHEBI:15378"/>
        <dbReference type="ChEBI" id="CHEBI:57540"/>
        <dbReference type="ChEBI" id="CHEBI:57945"/>
        <dbReference type="ChEBI" id="CHEBI:65315"/>
        <dbReference type="ChEBI" id="CHEBI:74443"/>
    </reaction>
</comment>
<evidence type="ECO:0000256" key="11">
    <source>
        <dbReference type="PIRSR" id="PIRSR006621-1"/>
    </source>
</evidence>
<dbReference type="GO" id="GO:0050660">
    <property type="term" value="F:flavin adenine dinucleotide binding"/>
    <property type="evidence" value="ECO:0007669"/>
    <property type="project" value="InterPro"/>
</dbReference>
<keyword evidence="4 9" id="KW-0288">FMN</keyword>
<reference evidence="14 15" key="1">
    <citation type="journal article" date="2014" name="Genome Announc.">
        <title>Genome Sequence of Gammaproteobacterial Pseudohaliea rubra Type Strain DSM 19751, Isolated from Coastal Seawater of the Mediterranean Sea.</title>
        <authorList>
            <person name="Spring S."/>
            <person name="Fiebig A."/>
            <person name="Riedel T."/>
            <person name="Goker M."/>
            <person name="Klenk H.P."/>
        </authorList>
    </citation>
    <scope>NUCLEOTIDE SEQUENCE [LARGE SCALE GENOMIC DNA]</scope>
    <source>
        <strain evidence="14 15">DSM 19751</strain>
    </source>
</reference>
<comment type="caution">
    <text evidence="14">The sequence shown here is derived from an EMBL/GenBank/DDBJ whole genome shotgun (WGS) entry which is preliminary data.</text>
</comment>
<dbReference type="GO" id="GO:0000049">
    <property type="term" value="F:tRNA binding"/>
    <property type="evidence" value="ECO:0007669"/>
    <property type="project" value="UniProtKB-UniRule"/>
</dbReference>
<dbReference type="Gene3D" id="3.20.20.70">
    <property type="entry name" value="Aldolase class I"/>
    <property type="match status" value="1"/>
</dbReference>
<dbReference type="EMBL" id="AUVB01000012">
    <property type="protein sequence ID" value="KGE05105.1"/>
    <property type="molecule type" value="Genomic_DNA"/>
</dbReference>
<dbReference type="InterPro" id="IPR001269">
    <property type="entry name" value="DUS_fam"/>
</dbReference>
<feature type="site" description="Interacts with tRNA; defines subfamily-specific binding signature" evidence="9">
    <location>
        <position position="202"/>
    </location>
</feature>
<feature type="site" description="Interacts with tRNA" evidence="9">
    <location>
        <position position="116"/>
    </location>
</feature>
<dbReference type="InterPro" id="IPR035587">
    <property type="entry name" value="DUS-like_FMN-bd"/>
</dbReference>
<dbReference type="GO" id="GO:0010181">
    <property type="term" value="F:FMN binding"/>
    <property type="evidence" value="ECO:0007669"/>
    <property type="project" value="UniProtKB-UniRule"/>
</dbReference>
<dbReference type="SUPFAM" id="SSF51395">
    <property type="entry name" value="FMN-linked oxidoreductases"/>
    <property type="match status" value="1"/>
</dbReference>
<dbReference type="InterPro" id="IPR013785">
    <property type="entry name" value="Aldolase_TIM"/>
</dbReference>
<evidence type="ECO:0000256" key="12">
    <source>
        <dbReference type="PIRSR" id="PIRSR006621-2"/>
    </source>
</evidence>